<feature type="compositionally biased region" description="Polar residues" evidence="2">
    <location>
        <begin position="412"/>
        <end position="436"/>
    </location>
</feature>
<evidence type="ECO:0000313" key="4">
    <source>
        <dbReference type="EMBL" id="KAE8339748.1"/>
    </source>
</evidence>
<dbReference type="GO" id="GO:0044550">
    <property type="term" value="P:secondary metabolite biosynthetic process"/>
    <property type="evidence" value="ECO:0007669"/>
    <property type="project" value="UniProtKB-ARBA"/>
</dbReference>
<dbReference type="SMART" id="SM00822">
    <property type="entry name" value="PKS_KR"/>
    <property type="match status" value="1"/>
</dbReference>
<dbReference type="InterPro" id="IPR020904">
    <property type="entry name" value="Sc_DH/Rdtase_CS"/>
</dbReference>
<dbReference type="GO" id="GO:0000329">
    <property type="term" value="C:fungal-type vacuole membrane"/>
    <property type="evidence" value="ECO:0007669"/>
    <property type="project" value="TreeGrafter"/>
</dbReference>
<dbReference type="EMBL" id="ML737154">
    <property type="protein sequence ID" value="KAE8339748.1"/>
    <property type="molecule type" value="Genomic_DNA"/>
</dbReference>
<dbReference type="PRINTS" id="PR00081">
    <property type="entry name" value="GDHRDH"/>
</dbReference>
<protein>
    <recommendedName>
        <fullName evidence="3">Ketoreductase domain-containing protein</fullName>
    </recommendedName>
</protein>
<dbReference type="PANTHER" id="PTHR22794">
    <property type="entry name" value="THAP DOMAIN PROTEIN 11"/>
    <property type="match status" value="1"/>
</dbReference>
<name>A0A5N6Y3J4_9EURO</name>
<feature type="region of interest" description="Disordered" evidence="2">
    <location>
        <begin position="518"/>
        <end position="717"/>
    </location>
</feature>
<gene>
    <name evidence="4" type="ORF">BDV24DRAFT_165069</name>
</gene>
<feature type="domain" description="Ketoreductase" evidence="3">
    <location>
        <begin position="9"/>
        <end position="193"/>
    </location>
</feature>
<organism evidence="4">
    <name type="scientific">Aspergillus arachidicola</name>
    <dbReference type="NCBI Taxonomy" id="656916"/>
    <lineage>
        <taxon>Eukaryota</taxon>
        <taxon>Fungi</taxon>
        <taxon>Dikarya</taxon>
        <taxon>Ascomycota</taxon>
        <taxon>Pezizomycotina</taxon>
        <taxon>Eurotiomycetes</taxon>
        <taxon>Eurotiomycetidae</taxon>
        <taxon>Eurotiales</taxon>
        <taxon>Aspergillaceae</taxon>
        <taxon>Aspergillus</taxon>
        <taxon>Aspergillus subgen. Circumdati</taxon>
    </lineage>
</organism>
<evidence type="ECO:0000256" key="1">
    <source>
        <dbReference type="ARBA" id="ARBA00022857"/>
    </source>
</evidence>
<feature type="compositionally biased region" description="Acidic residues" evidence="2">
    <location>
        <begin position="465"/>
        <end position="477"/>
    </location>
</feature>
<feature type="compositionally biased region" description="Basic and acidic residues" evidence="2">
    <location>
        <begin position="557"/>
        <end position="573"/>
    </location>
</feature>
<feature type="compositionally biased region" description="Polar residues" evidence="2">
    <location>
        <begin position="847"/>
        <end position="859"/>
    </location>
</feature>
<proteinExistence type="predicted"/>
<feature type="compositionally biased region" description="Low complexity" evidence="2">
    <location>
        <begin position="385"/>
        <end position="398"/>
    </location>
</feature>
<dbReference type="OrthoDB" id="5430106at2759"/>
<dbReference type="SUPFAM" id="SSF51735">
    <property type="entry name" value="NAD(P)-binding Rossmann-fold domains"/>
    <property type="match status" value="1"/>
</dbReference>
<dbReference type="InterPro" id="IPR002347">
    <property type="entry name" value="SDR_fam"/>
</dbReference>
<reference evidence="4" key="1">
    <citation type="submission" date="2019-04" db="EMBL/GenBank/DDBJ databases">
        <title>Friends and foes A comparative genomics study of 23 Aspergillus species from section Flavi.</title>
        <authorList>
            <consortium name="DOE Joint Genome Institute"/>
            <person name="Kjaerbolling I."/>
            <person name="Vesth T."/>
            <person name="Frisvad J.C."/>
            <person name="Nybo J.L."/>
            <person name="Theobald S."/>
            <person name="Kildgaard S."/>
            <person name="Isbrandt T."/>
            <person name="Kuo A."/>
            <person name="Sato A."/>
            <person name="Lyhne E.K."/>
            <person name="Kogle M.E."/>
            <person name="Wiebenga A."/>
            <person name="Kun R.S."/>
            <person name="Lubbers R.J."/>
            <person name="Makela M.R."/>
            <person name="Barry K."/>
            <person name="Chovatia M."/>
            <person name="Clum A."/>
            <person name="Daum C."/>
            <person name="Haridas S."/>
            <person name="He G."/>
            <person name="LaButti K."/>
            <person name="Lipzen A."/>
            <person name="Mondo S."/>
            <person name="Riley R."/>
            <person name="Salamov A."/>
            <person name="Simmons B.A."/>
            <person name="Magnuson J.K."/>
            <person name="Henrissat B."/>
            <person name="Mortensen U.H."/>
            <person name="Larsen T.O."/>
            <person name="Devries R.P."/>
            <person name="Grigoriev I.V."/>
            <person name="Machida M."/>
            <person name="Baker S.E."/>
            <person name="Andersen M.R."/>
        </authorList>
    </citation>
    <scope>NUCLEOTIDE SEQUENCE</scope>
    <source>
        <strain evidence="4">CBS 117612</strain>
    </source>
</reference>
<sequence length="953" mass="102571">MDLFSLTGRTALVTGGTRGIGQQMAIAMAEAGADIILVQRDTSNQDTKQKIEDLGRKATIYTADLSSRESVSSLVSNVLNDGHDIDILLNCAGIQRRHPSHIFPDNDWDEVLQVNLSTIFTLCRDIGAYMLTRTPDSSGHRGNIINIASLVSFQGGLTVPAYAAAKGGVAQLTKALSNEWAAKGINVNAIAPGYVATDMNTALLQDPERSASILARIPAGRWATPEDFKGVTIFLASRASGYVSGEILTQALFDYFHFIFFFLTCPPGEFLRKANVIATIYPRQQQLVAPFVRPGLGRRAVSSHAVVTRSTSTQSELANSNTAHQQSSKLSHRQPRTHVVGGGHRNHHRNPSFGKNLNKQLQRHLSHTQIDSERPARHHQRKKSAPTTPAAVTPATSPRGTHHVRWDGALGDSQQTTTSMKKNNSSPALRRNSSSVVGKVGKTALVTDRPHTSSGKKKTVGFELADSDDNDEGDWEDTTQSPESTRRSSVAQSKDSVENTAVLVDPLTFVKRSYPQFPRSTSLPESSLNNFGHNNPLPDDDSDDEPDEDGDTQQPLKTEDREEGSRATDHGDIASRLLSPAHAAKAPPAMSSISATAKPATVDSLSRNASLTNIASGHDGLRRPPLSSSQNALANTPGNMTQATSSSIEGGVSRFIKTGFHATSRTDSDPNTPSSFLPHYHPQTPPSPGRGASSKRARASPPTRPPGAEPHSRTQQKLWLQRTAALNTSPPDGHGVAATASPSAMDPTFMAAAHARPGAGFDAGRGIVNGVSRAGPAYDNEAKHVRKAYEKTALELTVVRRFQSPTGDSFRRLASLVNDTKSGSSHQRHSSLGKPIKSAPALTLLQNGKQQSPSQNSASPEPKQLISRKRSDLKTSASQTYLQEPADLANEPTDSSQRPKSQHPSHRVLSTSDEAAHPTPAGEEYPEEPSFMASEAELMIRRMWESREVAIAG</sequence>
<dbReference type="Proteomes" id="UP000325558">
    <property type="component" value="Unassembled WGS sequence"/>
</dbReference>
<feature type="compositionally biased region" description="Polar residues" evidence="2">
    <location>
        <begin position="518"/>
        <end position="533"/>
    </location>
</feature>
<feature type="compositionally biased region" description="Polar residues" evidence="2">
    <location>
        <begin position="478"/>
        <end position="494"/>
    </location>
</feature>
<keyword evidence="1" id="KW-0521">NADP</keyword>
<dbReference type="PRINTS" id="PR00080">
    <property type="entry name" value="SDRFAMILY"/>
</dbReference>
<dbReference type="PROSITE" id="PS00061">
    <property type="entry name" value="ADH_SHORT"/>
    <property type="match status" value="1"/>
</dbReference>
<feature type="compositionally biased region" description="Polar residues" evidence="2">
    <location>
        <begin position="661"/>
        <end position="675"/>
    </location>
</feature>
<feature type="compositionally biased region" description="Polar residues" evidence="2">
    <location>
        <begin position="308"/>
        <end position="329"/>
    </location>
</feature>
<dbReference type="GO" id="GO:0031931">
    <property type="term" value="C:TORC1 complex"/>
    <property type="evidence" value="ECO:0007669"/>
    <property type="project" value="TreeGrafter"/>
</dbReference>
<feature type="compositionally biased region" description="Polar residues" evidence="2">
    <location>
        <begin position="603"/>
        <end position="615"/>
    </location>
</feature>
<evidence type="ECO:0000256" key="2">
    <source>
        <dbReference type="SAM" id="MobiDB-lite"/>
    </source>
</evidence>
<feature type="region of interest" description="Disordered" evidence="2">
    <location>
        <begin position="303"/>
        <end position="497"/>
    </location>
</feature>
<dbReference type="InterPro" id="IPR036291">
    <property type="entry name" value="NAD(P)-bd_dom_sf"/>
</dbReference>
<evidence type="ECO:0000259" key="3">
    <source>
        <dbReference type="SMART" id="SM00822"/>
    </source>
</evidence>
<dbReference type="Pfam" id="PF00106">
    <property type="entry name" value="adh_short"/>
    <property type="match status" value="1"/>
</dbReference>
<feature type="compositionally biased region" description="Acidic residues" evidence="2">
    <location>
        <begin position="538"/>
        <end position="551"/>
    </location>
</feature>
<accession>A0A5N6Y3J4</accession>
<dbReference type="AlphaFoldDB" id="A0A5N6Y3J4"/>
<feature type="region of interest" description="Disordered" evidence="2">
    <location>
        <begin position="847"/>
        <end position="932"/>
    </location>
</feature>
<dbReference type="Gene3D" id="3.40.50.720">
    <property type="entry name" value="NAD(P)-binding Rossmann-like Domain"/>
    <property type="match status" value="1"/>
</dbReference>
<feature type="compositionally biased region" description="Polar residues" evidence="2">
    <location>
        <begin position="626"/>
        <end position="648"/>
    </location>
</feature>
<dbReference type="InterPro" id="IPR057326">
    <property type="entry name" value="KR_dom"/>
</dbReference>
<dbReference type="PANTHER" id="PTHR22794:SF2">
    <property type="entry name" value="THAP DOMAIN-CONTAINING PROTEIN 11"/>
    <property type="match status" value="1"/>
</dbReference>
<dbReference type="FunFam" id="3.40.50.720:FF:000398">
    <property type="entry name" value="Probable 2-deoxy-D-gluconate 3-dehydrogenase"/>
    <property type="match status" value="1"/>
</dbReference>